<name>A0A0D0CKP0_9AGAR</name>
<dbReference type="AlphaFoldDB" id="A0A0D0CKP0"/>
<evidence type="ECO:0000256" key="2">
    <source>
        <dbReference type="ARBA" id="ARBA00022737"/>
    </source>
</evidence>
<evidence type="ECO:0000313" key="5">
    <source>
        <dbReference type="Proteomes" id="UP000053593"/>
    </source>
</evidence>
<evidence type="ECO:0000313" key="4">
    <source>
        <dbReference type="EMBL" id="KIK55713.1"/>
    </source>
</evidence>
<proteinExistence type="predicted"/>
<dbReference type="PROSITE" id="PS00678">
    <property type="entry name" value="WD_REPEATS_1"/>
    <property type="match status" value="5"/>
</dbReference>
<dbReference type="SMART" id="SM00320">
    <property type="entry name" value="WD40"/>
    <property type="match status" value="7"/>
</dbReference>
<keyword evidence="5" id="KW-1185">Reference proteome</keyword>
<evidence type="ECO:0000256" key="3">
    <source>
        <dbReference type="PROSITE-ProRule" id="PRU00221"/>
    </source>
</evidence>
<dbReference type="HOGENOM" id="CLU_000288_6_12_1"/>
<dbReference type="PANTHER" id="PTHR22847">
    <property type="entry name" value="WD40 REPEAT PROTEIN"/>
    <property type="match status" value="1"/>
</dbReference>
<dbReference type="Proteomes" id="UP000053593">
    <property type="component" value="Unassembled WGS sequence"/>
</dbReference>
<protein>
    <recommendedName>
        <fullName evidence="6">WD40 repeat-like protein</fullName>
    </recommendedName>
</protein>
<reference evidence="4 5" key="1">
    <citation type="submission" date="2014-04" db="EMBL/GenBank/DDBJ databases">
        <title>Evolutionary Origins and Diversification of the Mycorrhizal Mutualists.</title>
        <authorList>
            <consortium name="DOE Joint Genome Institute"/>
            <consortium name="Mycorrhizal Genomics Consortium"/>
            <person name="Kohler A."/>
            <person name="Kuo A."/>
            <person name="Nagy L.G."/>
            <person name="Floudas D."/>
            <person name="Copeland A."/>
            <person name="Barry K.W."/>
            <person name="Cichocki N."/>
            <person name="Veneault-Fourrey C."/>
            <person name="LaButti K."/>
            <person name="Lindquist E.A."/>
            <person name="Lipzen A."/>
            <person name="Lundell T."/>
            <person name="Morin E."/>
            <person name="Murat C."/>
            <person name="Riley R."/>
            <person name="Ohm R."/>
            <person name="Sun H."/>
            <person name="Tunlid A."/>
            <person name="Henrissat B."/>
            <person name="Grigoriev I.V."/>
            <person name="Hibbett D.S."/>
            <person name="Martin F."/>
        </authorList>
    </citation>
    <scope>NUCLEOTIDE SEQUENCE [LARGE SCALE GENOMIC DNA]</scope>
    <source>
        <strain evidence="4 5">FD-317 M1</strain>
    </source>
</reference>
<organism evidence="4 5">
    <name type="scientific">Collybiopsis luxurians FD-317 M1</name>
    <dbReference type="NCBI Taxonomy" id="944289"/>
    <lineage>
        <taxon>Eukaryota</taxon>
        <taxon>Fungi</taxon>
        <taxon>Dikarya</taxon>
        <taxon>Basidiomycota</taxon>
        <taxon>Agaricomycotina</taxon>
        <taxon>Agaricomycetes</taxon>
        <taxon>Agaricomycetidae</taxon>
        <taxon>Agaricales</taxon>
        <taxon>Marasmiineae</taxon>
        <taxon>Omphalotaceae</taxon>
        <taxon>Collybiopsis</taxon>
        <taxon>Collybiopsis luxurians</taxon>
    </lineage>
</organism>
<dbReference type="PROSITE" id="PS50294">
    <property type="entry name" value="WD_REPEATS_REGION"/>
    <property type="match status" value="6"/>
</dbReference>
<evidence type="ECO:0008006" key="6">
    <source>
        <dbReference type="Google" id="ProtNLM"/>
    </source>
</evidence>
<dbReference type="InterPro" id="IPR001680">
    <property type="entry name" value="WD40_rpt"/>
</dbReference>
<dbReference type="SUPFAM" id="SSF50998">
    <property type="entry name" value="Quinoprotein alcohol dehydrogenase-like"/>
    <property type="match status" value="1"/>
</dbReference>
<keyword evidence="2" id="KW-0677">Repeat</keyword>
<dbReference type="InterPro" id="IPR015943">
    <property type="entry name" value="WD40/YVTN_repeat-like_dom_sf"/>
</dbReference>
<feature type="repeat" description="WD" evidence="3">
    <location>
        <begin position="227"/>
        <end position="263"/>
    </location>
</feature>
<sequence length="434" mass="47711">MIKYLKQVVKVTRVGHALTWKRLLHVIHAKGVIESVAYSPGGQYVVSGSADDTVRIWNAQTGVQVGKPLSGHIGTVTSVAYSPDGQYVVSGSLDETVRIWNAQTIAYSPDGQYVVSGSDNDTVRIWNAQTGVQEYLAISELTCLAFLYLLPPIIVAFRDVGEPLSGHTSWVTSVAYSPDGQYVEYLAISELTCPAFLYLLPPIIVTFCDETVRIWNAQTGVQVGQPLSGHTDWVTSVAYLPDGQYVVSGSLDYTVRIWNAQTGVQIGGPLSGHTSNVTSVAYSPDGQYVVSGSYDRTVRIWNVQTGVQVGEPFKAHTSWVTSVAYSPDGQYVVSGSHDKTVRIWRTQTDLQVDPTHDHHLHLPPGVSSGYVDDHGWLKSKDEQLILWLPPFMRPGFKDKHQVLTVPANAQNYALSVDWSNFAHGTKWTQCWDSA</sequence>
<dbReference type="InterPro" id="IPR019775">
    <property type="entry name" value="WD40_repeat_CS"/>
</dbReference>
<feature type="repeat" description="WD" evidence="3">
    <location>
        <begin position="313"/>
        <end position="354"/>
    </location>
</feature>
<dbReference type="InterPro" id="IPR020472">
    <property type="entry name" value="WD40_PAC1"/>
</dbReference>
<evidence type="ECO:0000256" key="1">
    <source>
        <dbReference type="ARBA" id="ARBA00022574"/>
    </source>
</evidence>
<feature type="repeat" description="WD" evidence="3">
    <location>
        <begin position="105"/>
        <end position="136"/>
    </location>
</feature>
<dbReference type="CDD" id="cd00200">
    <property type="entry name" value="WD40"/>
    <property type="match status" value="1"/>
</dbReference>
<dbReference type="PROSITE" id="PS50082">
    <property type="entry name" value="WD_REPEATS_2"/>
    <property type="match status" value="6"/>
</dbReference>
<keyword evidence="1 3" id="KW-0853">WD repeat</keyword>
<dbReference type="OrthoDB" id="538223at2759"/>
<dbReference type="GO" id="GO:1990234">
    <property type="term" value="C:transferase complex"/>
    <property type="evidence" value="ECO:0007669"/>
    <property type="project" value="UniProtKB-ARBA"/>
</dbReference>
<dbReference type="Pfam" id="PF00400">
    <property type="entry name" value="WD40"/>
    <property type="match status" value="7"/>
</dbReference>
<feature type="repeat" description="WD" evidence="3">
    <location>
        <begin position="270"/>
        <end position="311"/>
    </location>
</feature>
<dbReference type="EMBL" id="KN834804">
    <property type="protein sequence ID" value="KIK55713.1"/>
    <property type="molecule type" value="Genomic_DNA"/>
</dbReference>
<dbReference type="PRINTS" id="PR00320">
    <property type="entry name" value="GPROTEINBRPT"/>
</dbReference>
<gene>
    <name evidence="4" type="ORF">GYMLUDRAFT_248521</name>
</gene>
<feature type="repeat" description="WD" evidence="3">
    <location>
        <begin position="69"/>
        <end position="104"/>
    </location>
</feature>
<dbReference type="Gene3D" id="2.130.10.10">
    <property type="entry name" value="YVTN repeat-like/Quinoprotein amine dehydrogenase"/>
    <property type="match status" value="3"/>
</dbReference>
<feature type="repeat" description="WD" evidence="3">
    <location>
        <begin position="33"/>
        <end position="67"/>
    </location>
</feature>
<dbReference type="PANTHER" id="PTHR22847:SF637">
    <property type="entry name" value="WD REPEAT DOMAIN 5B"/>
    <property type="match status" value="1"/>
</dbReference>
<dbReference type="InterPro" id="IPR011047">
    <property type="entry name" value="Quinoprotein_ADH-like_sf"/>
</dbReference>
<accession>A0A0D0CKP0</accession>